<dbReference type="InterPro" id="IPR036420">
    <property type="entry name" value="BRCT_dom_sf"/>
</dbReference>
<dbReference type="PROSITE" id="PS50172">
    <property type="entry name" value="BRCT"/>
    <property type="match status" value="2"/>
</dbReference>
<evidence type="ECO:0000256" key="1">
    <source>
        <dbReference type="SAM" id="MobiDB-lite"/>
    </source>
</evidence>
<dbReference type="SUPFAM" id="SSF52113">
    <property type="entry name" value="BRCT domain"/>
    <property type="match status" value="2"/>
</dbReference>
<feature type="domain" description="BRCT" evidence="2">
    <location>
        <begin position="13"/>
        <end position="112"/>
    </location>
</feature>
<dbReference type="CDD" id="cd17731">
    <property type="entry name" value="BRCT_TopBP1_rpt2_like"/>
    <property type="match status" value="1"/>
</dbReference>
<feature type="region of interest" description="Disordered" evidence="1">
    <location>
        <begin position="289"/>
        <end position="310"/>
    </location>
</feature>
<proteinExistence type="predicted"/>
<dbReference type="Proteomes" id="UP000008141">
    <property type="component" value="Unassembled WGS sequence"/>
</dbReference>
<dbReference type="SMART" id="SM00292">
    <property type="entry name" value="BRCT"/>
    <property type="match status" value="2"/>
</dbReference>
<feature type="domain" description="BRCT" evidence="2">
    <location>
        <begin position="175"/>
        <end position="254"/>
    </location>
</feature>
<dbReference type="EMBL" id="GL433852">
    <property type="protein sequence ID" value="EFN53327.1"/>
    <property type="molecule type" value="Genomic_DNA"/>
</dbReference>
<dbReference type="OrthoDB" id="251770at2759"/>
<keyword evidence="4" id="KW-1185">Reference proteome</keyword>
<dbReference type="KEGG" id="cvr:CHLNCDRAFT_53893"/>
<dbReference type="RefSeq" id="XP_005845429.1">
    <property type="nucleotide sequence ID" value="XM_005845367.1"/>
</dbReference>
<dbReference type="InterPro" id="IPR001357">
    <property type="entry name" value="BRCT_dom"/>
</dbReference>
<protein>
    <recommendedName>
        <fullName evidence="2">BRCT domain-containing protein</fullName>
    </recommendedName>
</protein>
<evidence type="ECO:0000313" key="4">
    <source>
        <dbReference type="Proteomes" id="UP000008141"/>
    </source>
</evidence>
<dbReference type="Pfam" id="PF12738">
    <property type="entry name" value="PTCB-BRCT"/>
    <property type="match status" value="1"/>
</dbReference>
<sequence length="598" mass="60958">MAACEEEGGWAGGLLVCVSSMPREQRALVQQLIERAGGSYSPNLSRRCTHLAVPVSALLPPAGGGGGGGAVSDKLRSALRNRHKWGLEVVDLRWVMDSAAAGQRLDESLFQLPADLLALAAPAVAAQEQAAPNALAGGLRASWEASKGSMLVADTYAAPADQRGRQQQQVAESGGGGAVFAGMLAVCDASLAVEEQQRVCAALEKGGGRVAEGGGLCRGVTHVVCQPEAALKWLSMGVGIVSPRWVLQSLRSGKQQRCLTVSADASRHLPSAAAASGSILASNSGHAGSQACSHAGSDGAQQQRHQQGLSSELLSSKAARQHMLGQLAGGSAGGEAAGGGAVFGPSGAAANGVPSAAHQLAATPAELLTGVLWSVLDPPAAARLERRQRPAEEPADEEYPLIIPDSEEEEEEMEGASLCCITASQAAVQDLVQQAAPGPTVDGFAPGGGAAAGRHAAGLASGSAWQQAVALHGVGQLTLLLPRDARGELGLETRCIPLAAVGRGPAGGGSAQQRQLTAAQLLELVHSYYQEQIGCEEQLQLLQGFPAACSTAAVLRPAFLELAPVARGALLGPRCSFEGLRKATREPAGAVYELQLGC</sequence>
<dbReference type="STRING" id="554065.E1ZLV3"/>
<dbReference type="GeneID" id="17352613"/>
<dbReference type="InParanoid" id="E1ZLV3"/>
<feature type="compositionally biased region" description="Polar residues" evidence="1">
    <location>
        <begin position="299"/>
        <end position="310"/>
    </location>
</feature>
<gene>
    <name evidence="3" type="ORF">CHLNCDRAFT_53893</name>
</gene>
<dbReference type="FunCoup" id="E1ZLV3">
    <property type="interactions" value="194"/>
</dbReference>
<reference evidence="3 4" key="1">
    <citation type="journal article" date="2010" name="Plant Cell">
        <title>The Chlorella variabilis NC64A genome reveals adaptation to photosymbiosis, coevolution with viruses, and cryptic sex.</title>
        <authorList>
            <person name="Blanc G."/>
            <person name="Duncan G."/>
            <person name="Agarkova I."/>
            <person name="Borodovsky M."/>
            <person name="Gurnon J."/>
            <person name="Kuo A."/>
            <person name="Lindquist E."/>
            <person name="Lucas S."/>
            <person name="Pangilinan J."/>
            <person name="Polle J."/>
            <person name="Salamov A."/>
            <person name="Terry A."/>
            <person name="Yamada T."/>
            <person name="Dunigan D.D."/>
            <person name="Grigoriev I.V."/>
            <person name="Claverie J.M."/>
            <person name="Van Etten J.L."/>
        </authorList>
    </citation>
    <scope>NUCLEOTIDE SEQUENCE [LARGE SCALE GENOMIC DNA]</scope>
    <source>
        <strain evidence="3 4">NC64A</strain>
    </source>
</reference>
<evidence type="ECO:0000259" key="2">
    <source>
        <dbReference type="PROSITE" id="PS50172"/>
    </source>
</evidence>
<name>E1ZLV3_CHLVA</name>
<dbReference type="AlphaFoldDB" id="E1ZLV3"/>
<accession>E1ZLV3</accession>
<dbReference type="InterPro" id="IPR059215">
    <property type="entry name" value="BRCT2_TopBP1-like"/>
</dbReference>
<organism evidence="4">
    <name type="scientific">Chlorella variabilis</name>
    <name type="common">Green alga</name>
    <dbReference type="NCBI Taxonomy" id="554065"/>
    <lineage>
        <taxon>Eukaryota</taxon>
        <taxon>Viridiplantae</taxon>
        <taxon>Chlorophyta</taxon>
        <taxon>core chlorophytes</taxon>
        <taxon>Trebouxiophyceae</taxon>
        <taxon>Chlorellales</taxon>
        <taxon>Chlorellaceae</taxon>
        <taxon>Chlorella clade</taxon>
        <taxon>Chlorella</taxon>
    </lineage>
</organism>
<dbReference type="Gene3D" id="3.40.50.10190">
    <property type="entry name" value="BRCT domain"/>
    <property type="match status" value="2"/>
</dbReference>
<dbReference type="PANTHER" id="PTHR47576">
    <property type="entry name" value="BRCT DOMAIN DNA REPAIR PROTEIN-RELATED"/>
    <property type="match status" value="1"/>
</dbReference>
<dbReference type="PANTHER" id="PTHR47576:SF2">
    <property type="entry name" value="BRCT DOMAIN DNA REPAIR PROTEIN-RELATED"/>
    <property type="match status" value="1"/>
</dbReference>
<evidence type="ECO:0000313" key="3">
    <source>
        <dbReference type="EMBL" id="EFN53327.1"/>
    </source>
</evidence>
<dbReference type="eggNOG" id="ENOG502QQZ5">
    <property type="taxonomic scope" value="Eukaryota"/>
</dbReference>